<reference evidence="2" key="1">
    <citation type="submission" date="2025-08" db="UniProtKB">
        <authorList>
            <consortium name="Ensembl"/>
        </authorList>
    </citation>
    <scope>IDENTIFICATION</scope>
</reference>
<dbReference type="Ensembl" id="ENSPCET00000012448.1">
    <property type="protein sequence ID" value="ENSPCEP00000012033.1"/>
    <property type="gene ID" value="ENSPCEG00000009528.1"/>
</dbReference>
<organism evidence="2 3">
    <name type="scientific">Pelusios castaneus</name>
    <name type="common">West African mud turtle</name>
    <dbReference type="NCBI Taxonomy" id="367368"/>
    <lineage>
        <taxon>Eukaryota</taxon>
        <taxon>Metazoa</taxon>
        <taxon>Chordata</taxon>
        <taxon>Craniata</taxon>
        <taxon>Vertebrata</taxon>
        <taxon>Euteleostomi</taxon>
        <taxon>Archelosauria</taxon>
        <taxon>Testudinata</taxon>
        <taxon>Testudines</taxon>
        <taxon>Pleurodira</taxon>
        <taxon>Pelomedusidae</taxon>
        <taxon>Pelusios</taxon>
    </lineage>
</organism>
<reference evidence="2" key="2">
    <citation type="submission" date="2025-09" db="UniProtKB">
        <authorList>
            <consortium name="Ensembl"/>
        </authorList>
    </citation>
    <scope>IDENTIFICATION</scope>
</reference>
<dbReference type="Proteomes" id="UP000694393">
    <property type="component" value="Unplaced"/>
</dbReference>
<name>A0A8C8RW67_9SAUR</name>
<dbReference type="InterPro" id="IPR016187">
    <property type="entry name" value="CTDL_fold"/>
</dbReference>
<proteinExistence type="predicted"/>
<protein>
    <recommendedName>
        <fullName evidence="4">C-type lectin domain-containing protein</fullName>
    </recommendedName>
</protein>
<accession>A0A8C8RW67</accession>
<evidence type="ECO:0000256" key="1">
    <source>
        <dbReference type="SAM" id="MobiDB-lite"/>
    </source>
</evidence>
<dbReference type="InterPro" id="IPR050828">
    <property type="entry name" value="C-type_lectin/matrix_domain"/>
</dbReference>
<dbReference type="PANTHER" id="PTHR45710">
    <property type="entry name" value="C-TYPE LECTIN DOMAIN-CONTAINING PROTEIN 180"/>
    <property type="match status" value="1"/>
</dbReference>
<dbReference type="InterPro" id="IPR016186">
    <property type="entry name" value="C-type_lectin-like/link_sf"/>
</dbReference>
<evidence type="ECO:0008006" key="4">
    <source>
        <dbReference type="Google" id="ProtNLM"/>
    </source>
</evidence>
<keyword evidence="3" id="KW-1185">Reference proteome</keyword>
<sequence>LAVFTGTKTESHPAPPSERISPPVTFRQITAPLVGCSIIPGVPCLHLATEGEGQISHPGTFSSPAKKHEPSPPAPACSVAACPDGWVGYQGKCYYFSEVEADWTSSQSNCSAHGASLAGIDSLQEMVRPHSGLRRVGAAKMTLPWVGPRADVAPGSWLAMNKIGDAYLCRNILKENLLPVLLKTVD</sequence>
<dbReference type="AlphaFoldDB" id="A0A8C8RW67"/>
<dbReference type="SUPFAM" id="SSF56436">
    <property type="entry name" value="C-type lectin-like"/>
    <property type="match status" value="1"/>
</dbReference>
<dbReference type="PANTHER" id="PTHR45710:SF35">
    <property type="entry name" value="C-TYPE LECTIN DOMAIN FAMILY 2 MEMBER D"/>
    <property type="match status" value="1"/>
</dbReference>
<dbReference type="Gene3D" id="3.10.100.10">
    <property type="entry name" value="Mannose-Binding Protein A, subunit A"/>
    <property type="match status" value="1"/>
</dbReference>
<feature type="region of interest" description="Disordered" evidence="1">
    <location>
        <begin position="1"/>
        <end position="22"/>
    </location>
</feature>
<evidence type="ECO:0000313" key="3">
    <source>
        <dbReference type="Proteomes" id="UP000694393"/>
    </source>
</evidence>
<evidence type="ECO:0000313" key="2">
    <source>
        <dbReference type="Ensembl" id="ENSPCEP00000012033.1"/>
    </source>
</evidence>